<organism evidence="10 11">
    <name type="scientific">Deinococcus lacus</name>
    <dbReference type="NCBI Taxonomy" id="392561"/>
    <lineage>
        <taxon>Bacteria</taxon>
        <taxon>Thermotogati</taxon>
        <taxon>Deinococcota</taxon>
        <taxon>Deinococci</taxon>
        <taxon>Deinococcales</taxon>
        <taxon>Deinococcaceae</taxon>
        <taxon>Deinococcus</taxon>
    </lineage>
</organism>
<comment type="caution">
    <text evidence="10">The sequence shown here is derived from an EMBL/GenBank/DDBJ whole genome shotgun (WGS) entry which is preliminary data.</text>
</comment>
<feature type="domain" description="CcmH/CycL/Ccl2/NrfF N-terminal" evidence="9">
    <location>
        <begin position="15"/>
        <end position="127"/>
    </location>
</feature>
<comment type="function">
    <text evidence="7">Possible subunit of a heme lyase.</text>
</comment>
<evidence type="ECO:0000313" key="10">
    <source>
        <dbReference type="EMBL" id="MFC6590984.1"/>
    </source>
</evidence>
<keyword evidence="2 7" id="KW-0349">Heme</keyword>
<feature type="compositionally biased region" description="Basic and acidic residues" evidence="8">
    <location>
        <begin position="130"/>
        <end position="149"/>
    </location>
</feature>
<dbReference type="Gene3D" id="1.10.8.640">
    <property type="entry name" value="Cytochrome C biogenesis protein"/>
    <property type="match status" value="1"/>
</dbReference>
<dbReference type="PANTHER" id="PTHR47870:SF1">
    <property type="entry name" value="CYTOCHROME C-TYPE BIOGENESIS PROTEIN CCMH"/>
    <property type="match status" value="1"/>
</dbReference>
<dbReference type="PANTHER" id="PTHR47870">
    <property type="entry name" value="CYTOCHROME C-TYPE BIOGENESIS PROTEIN CCMH"/>
    <property type="match status" value="1"/>
</dbReference>
<dbReference type="EMBL" id="JBHSWD010000001">
    <property type="protein sequence ID" value="MFC6590984.1"/>
    <property type="molecule type" value="Genomic_DNA"/>
</dbReference>
<accession>A0ABW1YA19</accession>
<evidence type="ECO:0000256" key="8">
    <source>
        <dbReference type="SAM" id="MobiDB-lite"/>
    </source>
</evidence>
<name>A0ABW1YA19_9DEIO</name>
<proteinExistence type="inferred from homology"/>
<gene>
    <name evidence="10" type="ORF">ACFP81_02370</name>
</gene>
<keyword evidence="4 7" id="KW-0732">Signal</keyword>
<sequence length="149" mass="16120">MKAALLAALLSSLGTAPLPALSPQQAAEARAISANLRCPICKGENILDSSNDISAQMRREVQEQVAAGQSDQDIYNYFSARYGNYVLLDPPKQGRTLALWLLPLAALGAGGWQLSRALRGSGEATTAVSDEPHDPFLEQVQRETRRERS</sequence>
<feature type="region of interest" description="Disordered" evidence="8">
    <location>
        <begin position="121"/>
        <end position="149"/>
    </location>
</feature>
<evidence type="ECO:0000256" key="3">
    <source>
        <dbReference type="ARBA" id="ARBA00022723"/>
    </source>
</evidence>
<keyword evidence="11" id="KW-1185">Reference proteome</keyword>
<evidence type="ECO:0000256" key="5">
    <source>
        <dbReference type="ARBA" id="ARBA00022748"/>
    </source>
</evidence>
<feature type="chain" id="PRO_5045010210" description="Cytochrome c-type biogenesis protein" evidence="7">
    <location>
        <begin position="21"/>
        <end position="149"/>
    </location>
</feature>
<keyword evidence="6 7" id="KW-0408">Iron</keyword>
<dbReference type="RefSeq" id="WP_380081992.1">
    <property type="nucleotide sequence ID" value="NZ_JBHSWD010000001.1"/>
</dbReference>
<dbReference type="InterPro" id="IPR005616">
    <property type="entry name" value="CcmH/CycL/Ccl2/NrfF_N"/>
</dbReference>
<reference evidence="11" key="1">
    <citation type="journal article" date="2019" name="Int. J. Syst. Evol. Microbiol.">
        <title>The Global Catalogue of Microorganisms (GCM) 10K type strain sequencing project: providing services to taxonomists for standard genome sequencing and annotation.</title>
        <authorList>
            <consortium name="The Broad Institute Genomics Platform"/>
            <consortium name="The Broad Institute Genome Sequencing Center for Infectious Disease"/>
            <person name="Wu L."/>
            <person name="Ma J."/>
        </authorList>
    </citation>
    <scope>NUCLEOTIDE SEQUENCE [LARGE SCALE GENOMIC DNA]</scope>
    <source>
        <strain evidence="11">CGMCC 1.15772</strain>
    </source>
</reference>
<evidence type="ECO:0000259" key="9">
    <source>
        <dbReference type="Pfam" id="PF03918"/>
    </source>
</evidence>
<evidence type="ECO:0000256" key="2">
    <source>
        <dbReference type="ARBA" id="ARBA00022617"/>
    </source>
</evidence>
<comment type="similarity">
    <text evidence="1 7">Belongs to the CcmH/CycL/Ccl2/NrfF family.</text>
</comment>
<evidence type="ECO:0000256" key="4">
    <source>
        <dbReference type="ARBA" id="ARBA00022729"/>
    </source>
</evidence>
<dbReference type="Proteomes" id="UP001596297">
    <property type="component" value="Unassembled WGS sequence"/>
</dbReference>
<dbReference type="Pfam" id="PF03918">
    <property type="entry name" value="CcmH"/>
    <property type="match status" value="1"/>
</dbReference>
<protein>
    <recommendedName>
        <fullName evidence="7">Cytochrome c-type biogenesis protein</fullName>
    </recommendedName>
</protein>
<keyword evidence="5" id="KW-0201">Cytochrome c-type biogenesis</keyword>
<dbReference type="CDD" id="cd16378">
    <property type="entry name" value="CcmH_N"/>
    <property type="match status" value="1"/>
</dbReference>
<evidence type="ECO:0000256" key="6">
    <source>
        <dbReference type="ARBA" id="ARBA00023004"/>
    </source>
</evidence>
<feature type="signal peptide" evidence="7">
    <location>
        <begin position="1"/>
        <end position="20"/>
    </location>
</feature>
<keyword evidence="3 7" id="KW-0479">Metal-binding</keyword>
<dbReference type="InterPro" id="IPR038297">
    <property type="entry name" value="CcmH/CycL/NrfF/Ccl2_sf"/>
</dbReference>
<evidence type="ECO:0000256" key="7">
    <source>
        <dbReference type="RuleBase" id="RU364112"/>
    </source>
</evidence>
<dbReference type="InterPro" id="IPR051263">
    <property type="entry name" value="C-type_cytochrome_biogenesis"/>
</dbReference>
<evidence type="ECO:0000313" key="11">
    <source>
        <dbReference type="Proteomes" id="UP001596297"/>
    </source>
</evidence>
<evidence type="ECO:0000256" key="1">
    <source>
        <dbReference type="ARBA" id="ARBA00010342"/>
    </source>
</evidence>